<dbReference type="AlphaFoldDB" id="A0A6P8XVM6"/>
<evidence type="ECO:0000313" key="5">
    <source>
        <dbReference type="Proteomes" id="UP000515160"/>
    </source>
</evidence>
<dbReference type="GeneID" id="117575323"/>
<evidence type="ECO:0000256" key="4">
    <source>
        <dbReference type="SAM" id="SignalP"/>
    </source>
</evidence>
<dbReference type="FunFam" id="3.15.10.30:FF:000001">
    <property type="entry name" value="Takeout-like protein 1"/>
    <property type="match status" value="1"/>
</dbReference>
<dbReference type="Pfam" id="PF06585">
    <property type="entry name" value="JHBP"/>
    <property type="match status" value="1"/>
</dbReference>
<dbReference type="InterPro" id="IPR010562">
    <property type="entry name" value="Haemolymph_juvenile_hormone-bd"/>
</dbReference>
<keyword evidence="5" id="KW-1185">Reference proteome</keyword>
<protein>
    <submittedName>
        <fullName evidence="6">Protein takeout</fullName>
    </submittedName>
</protein>
<proteinExistence type="inferred from homology"/>
<dbReference type="PANTHER" id="PTHR11008:SF32">
    <property type="entry name" value="CIRCADIAN CLOCK-CONTROLLED PROTEIN DAYWAKE-RELATED"/>
    <property type="match status" value="1"/>
</dbReference>
<dbReference type="SMART" id="SM00700">
    <property type="entry name" value="JHBP"/>
    <property type="match status" value="1"/>
</dbReference>
<evidence type="ECO:0000256" key="2">
    <source>
        <dbReference type="ARBA" id="ARBA00023108"/>
    </source>
</evidence>
<evidence type="ECO:0000256" key="3">
    <source>
        <dbReference type="ARBA" id="ARBA00060902"/>
    </source>
</evidence>
<keyword evidence="1 4" id="KW-0732">Signal</keyword>
<evidence type="ECO:0000256" key="1">
    <source>
        <dbReference type="ARBA" id="ARBA00022729"/>
    </source>
</evidence>
<evidence type="ECO:0000313" key="6">
    <source>
        <dbReference type="RefSeq" id="XP_034115370.1"/>
    </source>
</evidence>
<name>A0A6P8XVM6_DROAB</name>
<comment type="similarity">
    <text evidence="3">Belongs to the TO family.</text>
</comment>
<dbReference type="PANTHER" id="PTHR11008">
    <property type="entry name" value="PROTEIN TAKEOUT-LIKE PROTEIN"/>
    <property type="match status" value="1"/>
</dbReference>
<sequence>MMDKKAFALSLVFYLSCLSCLVLASDLPAGIQKCSIMDENCLRDGMNYVIKNFARKGIKELNLVQLDPLLIKKFSLGKNPKSPVNIDLTFTNANLLGLGDAQVKKVTPFSKDLSREITLEMMSPRITLTGPYVIDGKVLILPIRGKGDADIVLQQCKVHAVVKLRPVSKGPHQTFAEVVEVKLFLDPSRVTYKFTGLFNGEKAPSENFHALVNESWLEVFNELKADISTAMGLIFKSILNRTLGKLPLEQLFTGV</sequence>
<reference evidence="6" key="1">
    <citation type="submission" date="2025-08" db="UniProtKB">
        <authorList>
            <consortium name="RefSeq"/>
        </authorList>
    </citation>
    <scope>IDENTIFICATION</scope>
    <source>
        <strain evidence="6">15112-1751.03</strain>
        <tissue evidence="6">Whole Adult</tissue>
    </source>
</reference>
<dbReference type="InterPro" id="IPR038606">
    <property type="entry name" value="To_sf"/>
</dbReference>
<feature type="signal peptide" evidence="4">
    <location>
        <begin position="1"/>
        <end position="24"/>
    </location>
</feature>
<dbReference type="RefSeq" id="XP_034115370.1">
    <property type="nucleotide sequence ID" value="XM_034259479.2"/>
</dbReference>
<dbReference type="Gene3D" id="3.15.10.30">
    <property type="entry name" value="Haemolymph juvenile hormone binding protein"/>
    <property type="match status" value="1"/>
</dbReference>
<organism evidence="5 6">
    <name type="scientific">Drosophila albomicans</name>
    <name type="common">Fruit fly</name>
    <dbReference type="NCBI Taxonomy" id="7291"/>
    <lineage>
        <taxon>Eukaryota</taxon>
        <taxon>Metazoa</taxon>
        <taxon>Ecdysozoa</taxon>
        <taxon>Arthropoda</taxon>
        <taxon>Hexapoda</taxon>
        <taxon>Insecta</taxon>
        <taxon>Pterygota</taxon>
        <taxon>Neoptera</taxon>
        <taxon>Endopterygota</taxon>
        <taxon>Diptera</taxon>
        <taxon>Brachycera</taxon>
        <taxon>Muscomorpha</taxon>
        <taxon>Ephydroidea</taxon>
        <taxon>Drosophilidae</taxon>
        <taxon>Drosophila</taxon>
    </lineage>
</organism>
<dbReference type="GO" id="GO:0005615">
    <property type="term" value="C:extracellular space"/>
    <property type="evidence" value="ECO:0007669"/>
    <property type="project" value="TreeGrafter"/>
</dbReference>
<gene>
    <name evidence="6" type="primary">LOC117575323</name>
</gene>
<dbReference type="Proteomes" id="UP000515160">
    <property type="component" value="Chromosome 2R"/>
</dbReference>
<accession>A0A6P8XVM6</accession>
<keyword evidence="2" id="KW-0090">Biological rhythms</keyword>
<feature type="chain" id="PRO_5028445470" evidence="4">
    <location>
        <begin position="25"/>
        <end position="255"/>
    </location>
</feature>
<dbReference type="OrthoDB" id="8186595at2759"/>
<dbReference type="GO" id="GO:0007623">
    <property type="term" value="P:circadian rhythm"/>
    <property type="evidence" value="ECO:0007669"/>
    <property type="project" value="UniProtKB-ARBA"/>
</dbReference>